<dbReference type="Pfam" id="PF03567">
    <property type="entry name" value="Sulfotransfer_2"/>
    <property type="match status" value="1"/>
</dbReference>
<sequence length="225" mass="26777">MIISHKHKFIFIKTKKTAGTSMEISLSRFCGKKDIITPIYPQEDEDLRAKLGKSPQNYVIEVHADNQIEKKEFYNHIPATKIKELIGENIWNSYYKFCFERNPWDKVISAYYFINAQRPNEKKITFKQFLDSYLKIPYNYPLYTIDDSVAVDFIGKYENLEEDMIKICKKIGLPYDGWLPKAKGNYRKNSEHYTQFYTLAQKQIVEKYFVKEIELFNYRFGSDAM</sequence>
<gene>
    <name evidence="8" type="ORF">ACFFMS_15710</name>
</gene>
<dbReference type="InterPro" id="IPR005331">
    <property type="entry name" value="Sulfotransferase"/>
</dbReference>
<keyword evidence="5" id="KW-0333">Golgi apparatus</keyword>
<evidence type="ECO:0000256" key="4">
    <source>
        <dbReference type="ARBA" id="ARBA00022989"/>
    </source>
</evidence>
<keyword evidence="6" id="KW-0472">Membrane</keyword>
<evidence type="ECO:0000256" key="3">
    <source>
        <dbReference type="ARBA" id="ARBA00022692"/>
    </source>
</evidence>
<evidence type="ECO:0000313" key="9">
    <source>
        <dbReference type="Proteomes" id="UP001589609"/>
    </source>
</evidence>
<keyword evidence="2" id="KW-0808">Transferase</keyword>
<evidence type="ECO:0000256" key="5">
    <source>
        <dbReference type="ARBA" id="ARBA00023034"/>
    </source>
</evidence>
<organism evidence="8 9">
    <name type="scientific">Ectobacillus funiculus</name>
    <dbReference type="NCBI Taxonomy" id="137993"/>
    <lineage>
        <taxon>Bacteria</taxon>
        <taxon>Bacillati</taxon>
        <taxon>Bacillota</taxon>
        <taxon>Bacilli</taxon>
        <taxon>Bacillales</taxon>
        <taxon>Bacillaceae</taxon>
        <taxon>Ectobacillus</taxon>
    </lineage>
</organism>
<dbReference type="PANTHER" id="PTHR12137">
    <property type="entry name" value="CARBOHYDRATE SULFOTRANSFERASE"/>
    <property type="match status" value="1"/>
</dbReference>
<evidence type="ECO:0000256" key="6">
    <source>
        <dbReference type="ARBA" id="ARBA00023136"/>
    </source>
</evidence>
<proteinExistence type="predicted"/>
<keyword evidence="9" id="KW-1185">Reference proteome</keyword>
<comment type="caution">
    <text evidence="8">The sequence shown here is derived from an EMBL/GenBank/DDBJ whole genome shotgun (WGS) entry which is preliminary data.</text>
</comment>
<reference evidence="8 9" key="1">
    <citation type="submission" date="2024-09" db="EMBL/GenBank/DDBJ databases">
        <authorList>
            <person name="Sun Q."/>
            <person name="Mori K."/>
        </authorList>
    </citation>
    <scope>NUCLEOTIDE SEQUENCE [LARGE SCALE GENOMIC DNA]</scope>
    <source>
        <strain evidence="8 9">JCM 11201</strain>
    </source>
</reference>
<accession>A0ABV5WGV6</accession>
<name>A0ABV5WGV6_9BACI</name>
<dbReference type="InterPro" id="IPR018011">
    <property type="entry name" value="Carb_sulfotrans_8-10"/>
</dbReference>
<evidence type="ECO:0000313" key="8">
    <source>
        <dbReference type="EMBL" id="MFB9759843.1"/>
    </source>
</evidence>
<dbReference type="PANTHER" id="PTHR12137:SF54">
    <property type="entry name" value="CARBOHYDRATE SULFOTRANSFERASE"/>
    <property type="match status" value="1"/>
</dbReference>
<keyword evidence="3" id="KW-0812">Transmembrane</keyword>
<protein>
    <submittedName>
        <fullName evidence="8">Sulfotransferase family 2 domain-containing protein</fullName>
    </submittedName>
</protein>
<keyword evidence="7" id="KW-0325">Glycoprotein</keyword>
<comment type="subcellular location">
    <subcellularLocation>
        <location evidence="1">Golgi apparatus membrane</location>
        <topology evidence="1">Single-pass type II membrane protein</topology>
    </subcellularLocation>
</comment>
<evidence type="ECO:0000256" key="1">
    <source>
        <dbReference type="ARBA" id="ARBA00004323"/>
    </source>
</evidence>
<dbReference type="InterPro" id="IPR027417">
    <property type="entry name" value="P-loop_NTPase"/>
</dbReference>
<dbReference type="Gene3D" id="3.40.50.300">
    <property type="entry name" value="P-loop containing nucleotide triphosphate hydrolases"/>
    <property type="match status" value="1"/>
</dbReference>
<evidence type="ECO:0000256" key="2">
    <source>
        <dbReference type="ARBA" id="ARBA00022679"/>
    </source>
</evidence>
<evidence type="ECO:0000256" key="7">
    <source>
        <dbReference type="ARBA" id="ARBA00023180"/>
    </source>
</evidence>
<dbReference type="SUPFAM" id="SSF52540">
    <property type="entry name" value="P-loop containing nucleoside triphosphate hydrolases"/>
    <property type="match status" value="1"/>
</dbReference>
<keyword evidence="4" id="KW-1133">Transmembrane helix</keyword>
<dbReference type="EMBL" id="JBHMAF010000097">
    <property type="protein sequence ID" value="MFB9759843.1"/>
    <property type="molecule type" value="Genomic_DNA"/>
</dbReference>
<dbReference type="RefSeq" id="WP_379950175.1">
    <property type="nucleotide sequence ID" value="NZ_JBHMAF010000097.1"/>
</dbReference>
<dbReference type="Proteomes" id="UP001589609">
    <property type="component" value="Unassembled WGS sequence"/>
</dbReference>